<keyword evidence="1" id="KW-0472">Membrane</keyword>
<proteinExistence type="predicted"/>
<dbReference type="Pfam" id="PF03140">
    <property type="entry name" value="DUF247"/>
    <property type="match status" value="1"/>
</dbReference>
<keyword evidence="1" id="KW-0812">Transmembrane</keyword>
<gene>
    <name evidence="2" type="ORF">LWI29_020637</name>
</gene>
<reference evidence="2" key="2">
    <citation type="submission" date="2023-06" db="EMBL/GenBank/DDBJ databases">
        <authorList>
            <person name="Swenson N.G."/>
            <person name="Wegrzyn J.L."/>
            <person name="Mcevoy S.L."/>
        </authorList>
    </citation>
    <scope>NUCLEOTIDE SEQUENCE</scope>
    <source>
        <strain evidence="2">NS2018</strain>
        <tissue evidence="2">Leaf</tissue>
    </source>
</reference>
<accession>A0AA39STF1</accession>
<name>A0AA39STF1_ACESA</name>
<dbReference type="EMBL" id="JAUESC010000004">
    <property type="protein sequence ID" value="KAK0596975.1"/>
    <property type="molecule type" value="Genomic_DNA"/>
</dbReference>
<evidence type="ECO:0000313" key="3">
    <source>
        <dbReference type="Proteomes" id="UP001168877"/>
    </source>
</evidence>
<organism evidence="2 3">
    <name type="scientific">Acer saccharum</name>
    <name type="common">Sugar maple</name>
    <dbReference type="NCBI Taxonomy" id="4024"/>
    <lineage>
        <taxon>Eukaryota</taxon>
        <taxon>Viridiplantae</taxon>
        <taxon>Streptophyta</taxon>
        <taxon>Embryophyta</taxon>
        <taxon>Tracheophyta</taxon>
        <taxon>Spermatophyta</taxon>
        <taxon>Magnoliopsida</taxon>
        <taxon>eudicotyledons</taxon>
        <taxon>Gunneridae</taxon>
        <taxon>Pentapetalae</taxon>
        <taxon>rosids</taxon>
        <taxon>malvids</taxon>
        <taxon>Sapindales</taxon>
        <taxon>Sapindaceae</taxon>
        <taxon>Hippocastanoideae</taxon>
        <taxon>Acereae</taxon>
        <taxon>Acer</taxon>
    </lineage>
</organism>
<keyword evidence="1" id="KW-1133">Transmembrane helix</keyword>
<dbReference type="Proteomes" id="UP001168877">
    <property type="component" value="Unassembled WGS sequence"/>
</dbReference>
<reference evidence="2" key="1">
    <citation type="journal article" date="2022" name="Plant J.">
        <title>Strategies of tolerance reflected in two North American maple genomes.</title>
        <authorList>
            <person name="McEvoy S.L."/>
            <person name="Sezen U.U."/>
            <person name="Trouern-Trend A."/>
            <person name="McMahon S.M."/>
            <person name="Schaberg P.G."/>
            <person name="Yang J."/>
            <person name="Wegrzyn J.L."/>
            <person name="Swenson N.G."/>
        </authorList>
    </citation>
    <scope>NUCLEOTIDE SEQUENCE</scope>
    <source>
        <strain evidence="2">NS2018</strain>
    </source>
</reference>
<evidence type="ECO:0000256" key="1">
    <source>
        <dbReference type="SAM" id="Phobius"/>
    </source>
</evidence>
<feature type="transmembrane region" description="Helical" evidence="1">
    <location>
        <begin position="195"/>
        <end position="216"/>
    </location>
</feature>
<sequence length="225" mass="25747">MTLIQQPNRSHATIPMRERSQTLKKFNEALSFKKKHVWHSSFRNIEELKAAGISLKPSETSSMKSISFSSGTLKIPPIIVDDSTEGKLLNMAAYEMCPDFLNDFAVSTYIIFMDLLIDRARDVKALRECKILHNELGSDEDVADLFNRISKDLVQNPMYAEVQRGIQRHYEDNKWKIRITLSIAEFIARYFHSPWSVIAFIAGILALALTIVQTIYTVEAYNKCP</sequence>
<protein>
    <submittedName>
        <fullName evidence="2">Uncharacterized protein</fullName>
    </submittedName>
</protein>
<dbReference type="PANTHER" id="PTHR31170:SF25">
    <property type="entry name" value="BNAA09G04570D PROTEIN"/>
    <property type="match status" value="1"/>
</dbReference>
<evidence type="ECO:0000313" key="2">
    <source>
        <dbReference type="EMBL" id="KAK0596975.1"/>
    </source>
</evidence>
<comment type="caution">
    <text evidence="2">The sequence shown here is derived from an EMBL/GenBank/DDBJ whole genome shotgun (WGS) entry which is preliminary data.</text>
</comment>
<dbReference type="AlphaFoldDB" id="A0AA39STF1"/>
<keyword evidence="3" id="KW-1185">Reference proteome</keyword>
<dbReference type="InterPro" id="IPR004158">
    <property type="entry name" value="DUF247_pln"/>
</dbReference>
<dbReference type="PANTHER" id="PTHR31170">
    <property type="entry name" value="BNAC04G53230D PROTEIN"/>
    <property type="match status" value="1"/>
</dbReference>